<comment type="caution">
    <text evidence="2">The sequence shown here is derived from an EMBL/GenBank/DDBJ whole genome shotgun (WGS) entry which is preliminary data.</text>
</comment>
<dbReference type="Proteomes" id="UP000294071">
    <property type="component" value="Unassembled WGS sequence"/>
</dbReference>
<dbReference type="InterPro" id="IPR029068">
    <property type="entry name" value="Glyas_Bleomycin-R_OHBP_Dase"/>
</dbReference>
<dbReference type="PROSITE" id="PS51819">
    <property type="entry name" value="VOC"/>
    <property type="match status" value="1"/>
</dbReference>
<dbReference type="AlphaFoldDB" id="A0A4Q2RSD9"/>
<dbReference type="InterPro" id="IPR004360">
    <property type="entry name" value="Glyas_Fos-R_dOase_dom"/>
</dbReference>
<proteinExistence type="predicted"/>
<dbReference type="SUPFAM" id="SSF54593">
    <property type="entry name" value="Glyoxalase/Bleomycin resistance protein/Dihydroxybiphenyl dioxygenase"/>
    <property type="match status" value="1"/>
</dbReference>
<gene>
    <name evidence="2" type="ORF">EUA93_15940</name>
</gene>
<dbReference type="InterPro" id="IPR037523">
    <property type="entry name" value="VOC_core"/>
</dbReference>
<accession>A0A4Q2RSD9</accession>
<name>A0A4Q2RSD9_9ACTN</name>
<evidence type="ECO:0000313" key="2">
    <source>
        <dbReference type="EMBL" id="RYB91648.1"/>
    </source>
</evidence>
<sequence length="140" mass="14589">MSTRPASFHIAPLVAVTDLVRARAFYEGLLGLDGAEAPGGGWVLSGDHGTSLTLLAGVDDAGSASWPVATIRVDDVHAVVRVLAGRGVPFLGPDDLPFDLDEDRVSVGQDGLAVAWMRDPDGSVLTVYSHEQRAGRDGVA</sequence>
<evidence type="ECO:0000259" key="1">
    <source>
        <dbReference type="PROSITE" id="PS51819"/>
    </source>
</evidence>
<dbReference type="CDD" id="cd06587">
    <property type="entry name" value="VOC"/>
    <property type="match status" value="1"/>
</dbReference>
<dbReference type="EMBL" id="SDWT01000002">
    <property type="protein sequence ID" value="RYB91648.1"/>
    <property type="molecule type" value="Genomic_DNA"/>
</dbReference>
<keyword evidence="3" id="KW-1185">Reference proteome</keyword>
<reference evidence="2 3" key="1">
    <citation type="submission" date="2019-01" db="EMBL/GenBank/DDBJ databases">
        <title>Novel species of Nocardioides.</title>
        <authorList>
            <person name="Liu Q."/>
            <person name="Xin Y.-H."/>
        </authorList>
    </citation>
    <scope>NUCLEOTIDE SEQUENCE [LARGE SCALE GENOMIC DNA]</scope>
    <source>
        <strain evidence="2 3">CGMCC 4.6882</strain>
    </source>
</reference>
<dbReference type="Pfam" id="PF00903">
    <property type="entry name" value="Glyoxalase"/>
    <property type="match status" value="1"/>
</dbReference>
<evidence type="ECO:0000313" key="3">
    <source>
        <dbReference type="Proteomes" id="UP000294071"/>
    </source>
</evidence>
<dbReference type="Gene3D" id="3.10.180.10">
    <property type="entry name" value="2,3-Dihydroxybiphenyl 1,2-Dioxygenase, domain 1"/>
    <property type="match status" value="1"/>
</dbReference>
<feature type="domain" description="VOC" evidence="1">
    <location>
        <begin position="7"/>
        <end position="130"/>
    </location>
</feature>
<protein>
    <submittedName>
        <fullName evidence="2">VOC family protein</fullName>
    </submittedName>
</protein>
<dbReference type="RefSeq" id="WP_129401315.1">
    <property type="nucleotide sequence ID" value="NZ_SDWT01000002.1"/>
</dbReference>
<dbReference type="OrthoDB" id="9804907at2"/>
<organism evidence="2 3">
    <name type="scientific">Nocardioides oleivorans</name>
    <dbReference type="NCBI Taxonomy" id="273676"/>
    <lineage>
        <taxon>Bacteria</taxon>
        <taxon>Bacillati</taxon>
        <taxon>Actinomycetota</taxon>
        <taxon>Actinomycetes</taxon>
        <taxon>Propionibacteriales</taxon>
        <taxon>Nocardioidaceae</taxon>
        <taxon>Nocardioides</taxon>
    </lineage>
</organism>